<feature type="transmembrane region" description="Helical" evidence="5">
    <location>
        <begin position="82"/>
        <end position="102"/>
    </location>
</feature>
<evidence type="ECO:0000256" key="4">
    <source>
        <dbReference type="ARBA" id="ARBA00023136"/>
    </source>
</evidence>
<dbReference type="Proteomes" id="UP000069241">
    <property type="component" value="Chromosome"/>
</dbReference>
<dbReference type="KEGG" id="dfi:AXF13_09195"/>
<evidence type="ECO:0000256" key="1">
    <source>
        <dbReference type="ARBA" id="ARBA00004141"/>
    </source>
</evidence>
<sequence length="171" mass="18873">MTDINWPEAFAYYSARLADMWPGKVAVGTALSSLCLLLGMDEVLFYVLLATLTGEMLTRIAVHCKRNKSLCRGLQHGLARYICYGLFLLMAVAVQMAFQRAVGVGLPIVDIFMAYLILTDCASVIGHLYVLGVPVPGILKTLVVGGRRRIEHAVKEAVHDDEASTRHRERP</sequence>
<protein>
    <recommendedName>
        <fullName evidence="8">Holin</fullName>
    </recommendedName>
</protein>
<dbReference type="InterPro" id="IPR006480">
    <property type="entry name" value="Phage_holin_4_1"/>
</dbReference>
<evidence type="ECO:0000256" key="2">
    <source>
        <dbReference type="ARBA" id="ARBA00022692"/>
    </source>
</evidence>
<keyword evidence="3 5" id="KW-1133">Transmembrane helix</keyword>
<organism evidence="6 7">
    <name type="scientific">Desulfovibrio fairfieldensis</name>
    <dbReference type="NCBI Taxonomy" id="44742"/>
    <lineage>
        <taxon>Bacteria</taxon>
        <taxon>Pseudomonadati</taxon>
        <taxon>Thermodesulfobacteriota</taxon>
        <taxon>Desulfovibrionia</taxon>
        <taxon>Desulfovibrionales</taxon>
        <taxon>Desulfovibrionaceae</taxon>
        <taxon>Desulfovibrio</taxon>
    </lineage>
</organism>
<evidence type="ECO:0000313" key="7">
    <source>
        <dbReference type="Proteomes" id="UP000069241"/>
    </source>
</evidence>
<dbReference type="Pfam" id="PF05105">
    <property type="entry name" value="Phage_holin_4_1"/>
    <property type="match status" value="1"/>
</dbReference>
<feature type="transmembrane region" description="Helical" evidence="5">
    <location>
        <begin position="114"/>
        <end position="139"/>
    </location>
</feature>
<evidence type="ECO:0000256" key="5">
    <source>
        <dbReference type="SAM" id="Phobius"/>
    </source>
</evidence>
<reference evidence="7" key="1">
    <citation type="submission" date="2016-02" db="EMBL/GenBank/DDBJ databases">
        <authorList>
            <person name="Holder M.E."/>
            <person name="Ajami N.J."/>
            <person name="Petrosino J.F."/>
        </authorList>
    </citation>
    <scope>NUCLEOTIDE SEQUENCE [LARGE SCALE GENOMIC DNA]</scope>
    <source>
        <strain evidence="7">CCUG 45958</strain>
    </source>
</reference>
<dbReference type="AlphaFoldDB" id="A0A0X8JKI7"/>
<dbReference type="GO" id="GO:0016020">
    <property type="term" value="C:membrane"/>
    <property type="evidence" value="ECO:0007669"/>
    <property type="project" value="UniProtKB-SubCell"/>
</dbReference>
<gene>
    <name evidence="6" type="ORF">AXF13_09195</name>
</gene>
<comment type="subcellular location">
    <subcellularLocation>
        <location evidence="1">Membrane</location>
        <topology evidence="1">Multi-pass membrane protein</topology>
    </subcellularLocation>
</comment>
<evidence type="ECO:0000256" key="3">
    <source>
        <dbReference type="ARBA" id="ARBA00022989"/>
    </source>
</evidence>
<evidence type="ECO:0000313" key="6">
    <source>
        <dbReference type="EMBL" id="AMD90282.1"/>
    </source>
</evidence>
<proteinExistence type="predicted"/>
<dbReference type="STRING" id="44742.AXF13_09195"/>
<dbReference type="EMBL" id="CP014229">
    <property type="protein sequence ID" value="AMD90282.1"/>
    <property type="molecule type" value="Genomic_DNA"/>
</dbReference>
<keyword evidence="4 5" id="KW-0472">Membrane</keyword>
<keyword evidence="2 5" id="KW-0812">Transmembrane</keyword>
<keyword evidence="7" id="KW-1185">Reference proteome</keyword>
<evidence type="ECO:0008006" key="8">
    <source>
        <dbReference type="Google" id="ProtNLM"/>
    </source>
</evidence>
<dbReference type="RefSeq" id="WP_062252788.1">
    <property type="nucleotide sequence ID" value="NZ_CP014229.1"/>
</dbReference>
<accession>A0A0X8JKI7</accession>
<name>A0A0X8JKI7_9BACT</name>